<name>A0A6I4W912_9ACTN</name>
<dbReference type="AlphaFoldDB" id="A0A6I4W912"/>
<gene>
    <name evidence="3" type="ORF">GQ466_14775</name>
</gene>
<keyword evidence="4" id="KW-1185">Reference proteome</keyword>
<evidence type="ECO:0000256" key="1">
    <source>
        <dbReference type="SAM" id="MobiDB-lite"/>
    </source>
</evidence>
<comment type="caution">
    <text evidence="3">The sequence shown here is derived from an EMBL/GenBank/DDBJ whole genome shotgun (WGS) entry which is preliminary data.</text>
</comment>
<dbReference type="EMBL" id="WUTW01000002">
    <property type="protein sequence ID" value="MXQ65300.1"/>
    <property type="molecule type" value="Genomic_DNA"/>
</dbReference>
<feature type="region of interest" description="Disordered" evidence="1">
    <location>
        <begin position="80"/>
        <end position="124"/>
    </location>
</feature>
<evidence type="ECO:0008006" key="5">
    <source>
        <dbReference type="Google" id="ProtNLM"/>
    </source>
</evidence>
<feature type="compositionally biased region" description="Low complexity" evidence="1">
    <location>
        <begin position="80"/>
        <end position="112"/>
    </location>
</feature>
<dbReference type="RefSeq" id="WP_202420433.1">
    <property type="nucleotide sequence ID" value="NZ_JBHLYI010000010.1"/>
</dbReference>
<organism evidence="3 4">
    <name type="scientific">Actinomadura rayongensis</name>
    <dbReference type="NCBI Taxonomy" id="1429076"/>
    <lineage>
        <taxon>Bacteria</taxon>
        <taxon>Bacillati</taxon>
        <taxon>Actinomycetota</taxon>
        <taxon>Actinomycetes</taxon>
        <taxon>Streptosporangiales</taxon>
        <taxon>Thermomonosporaceae</taxon>
        <taxon>Actinomadura</taxon>
    </lineage>
</organism>
<feature type="signal peptide" evidence="2">
    <location>
        <begin position="1"/>
        <end position="32"/>
    </location>
</feature>
<reference evidence="3 4" key="1">
    <citation type="submission" date="2019-12" db="EMBL/GenBank/DDBJ databases">
        <title>Nocardia macrotermitis sp. nov. and Nocardia aurantia sp. nov., isolated from the gut of the fungus growing-termite Macrotermes natalensis.</title>
        <authorList>
            <person name="Christine B."/>
            <person name="Rene B."/>
        </authorList>
    </citation>
    <scope>NUCLEOTIDE SEQUENCE [LARGE SCALE GENOMIC DNA]</scope>
    <source>
        <strain evidence="3 4">DSM 102126</strain>
    </source>
</reference>
<evidence type="ECO:0000313" key="3">
    <source>
        <dbReference type="EMBL" id="MXQ65300.1"/>
    </source>
</evidence>
<keyword evidence="2" id="KW-0732">Signal</keyword>
<accession>A0A6I4W912</accession>
<evidence type="ECO:0000256" key="2">
    <source>
        <dbReference type="SAM" id="SignalP"/>
    </source>
</evidence>
<feature type="chain" id="PRO_5026042642" description="PASTA domain-containing protein" evidence="2">
    <location>
        <begin position="33"/>
        <end position="179"/>
    </location>
</feature>
<proteinExistence type="predicted"/>
<dbReference type="Proteomes" id="UP000431901">
    <property type="component" value="Unassembled WGS sequence"/>
</dbReference>
<sequence length="179" mass="18561">MRTWITNVGRAFLLAAGVALLGSGLAAGPAHAAGPLPLPADGLKNPTDLPVVGKLTQTLGLKTTADSAEQKAQQAQQLQQFEMAQQAKEAKKAQQAKQAQQAQQQGRQAPAADRPANDPKAEVQQTVRGLLASLGVQAPVARTDANGHIVGPVTDTAQKPALPLVKGATVTFHGQQILH</sequence>
<evidence type="ECO:0000313" key="4">
    <source>
        <dbReference type="Proteomes" id="UP000431901"/>
    </source>
</evidence>
<protein>
    <recommendedName>
        <fullName evidence="5">PASTA domain-containing protein</fullName>
    </recommendedName>
</protein>